<dbReference type="OrthoDB" id="529433at2759"/>
<feature type="binding site" evidence="3">
    <location>
        <begin position="62"/>
        <end position="65"/>
    </location>
    <ligand>
        <name>GTP</name>
        <dbReference type="ChEBI" id="CHEBI:37565"/>
    </ligand>
</feature>
<dbReference type="PANTHER" id="PTHR45697">
    <property type="entry name" value="ADP-RIBOSYLATION FACTOR-LIKE PROTEIN 2-RELATED"/>
    <property type="match status" value="1"/>
</dbReference>
<dbReference type="PROSITE" id="PS51417">
    <property type="entry name" value="ARF"/>
    <property type="match status" value="1"/>
</dbReference>
<dbReference type="SUPFAM" id="SSF52540">
    <property type="entry name" value="P-loop containing nucleoside triphosphate hydrolases"/>
    <property type="match status" value="1"/>
</dbReference>
<keyword evidence="1 3" id="KW-0547">Nucleotide-binding</keyword>
<keyword evidence="5" id="KW-1185">Reference proteome</keyword>
<feature type="binding site" evidence="3">
    <location>
        <position position="6"/>
    </location>
    <ligand>
        <name>GTP</name>
        <dbReference type="ChEBI" id="CHEBI:37565"/>
    </ligand>
</feature>
<accession>A0A835XFV9</accession>
<dbReference type="Proteomes" id="UP000612055">
    <property type="component" value="Unassembled WGS sequence"/>
</dbReference>
<dbReference type="GO" id="GO:0003924">
    <property type="term" value="F:GTPase activity"/>
    <property type="evidence" value="ECO:0007669"/>
    <property type="project" value="InterPro"/>
</dbReference>
<dbReference type="GO" id="GO:0005525">
    <property type="term" value="F:GTP binding"/>
    <property type="evidence" value="ECO:0007669"/>
    <property type="project" value="UniProtKB-KW"/>
</dbReference>
<organism evidence="4 5">
    <name type="scientific">Edaphochlamys debaryana</name>
    <dbReference type="NCBI Taxonomy" id="47281"/>
    <lineage>
        <taxon>Eukaryota</taxon>
        <taxon>Viridiplantae</taxon>
        <taxon>Chlorophyta</taxon>
        <taxon>core chlorophytes</taxon>
        <taxon>Chlorophyceae</taxon>
        <taxon>CS clade</taxon>
        <taxon>Chlamydomonadales</taxon>
        <taxon>Chlamydomonadales incertae sedis</taxon>
        <taxon>Edaphochlamys</taxon>
    </lineage>
</organism>
<dbReference type="EMBL" id="JAEHOE010000237">
    <property type="protein sequence ID" value="KAG2482272.1"/>
    <property type="molecule type" value="Genomic_DNA"/>
</dbReference>
<dbReference type="PRINTS" id="PR00328">
    <property type="entry name" value="SAR1GTPBP"/>
</dbReference>
<evidence type="ECO:0000256" key="1">
    <source>
        <dbReference type="ARBA" id="ARBA00022741"/>
    </source>
</evidence>
<dbReference type="SMART" id="SM00177">
    <property type="entry name" value="ARF"/>
    <property type="match status" value="1"/>
</dbReference>
<dbReference type="Pfam" id="PF00025">
    <property type="entry name" value="Arf"/>
    <property type="match status" value="1"/>
</dbReference>
<gene>
    <name evidence="4" type="ORF">HYH03_018786</name>
</gene>
<dbReference type="InterPro" id="IPR006689">
    <property type="entry name" value="Small_GTPase_ARF/SAR"/>
</dbReference>
<evidence type="ECO:0000313" key="5">
    <source>
        <dbReference type="Proteomes" id="UP000612055"/>
    </source>
</evidence>
<comment type="caution">
    <text evidence="4">The sequence shown here is derived from an EMBL/GenBank/DDBJ whole genome shotgun (WGS) entry which is preliminary data.</text>
</comment>
<dbReference type="Gene3D" id="3.40.50.300">
    <property type="entry name" value="P-loop containing nucleotide triphosphate hydrolases"/>
    <property type="match status" value="1"/>
</dbReference>
<evidence type="ECO:0000313" key="4">
    <source>
        <dbReference type="EMBL" id="KAG2482272.1"/>
    </source>
</evidence>
<proteinExistence type="predicted"/>
<reference evidence="4" key="1">
    <citation type="journal article" date="2020" name="bioRxiv">
        <title>Comparative genomics of Chlamydomonas.</title>
        <authorList>
            <person name="Craig R.J."/>
            <person name="Hasan A.R."/>
            <person name="Ness R.W."/>
            <person name="Keightley P.D."/>
        </authorList>
    </citation>
    <scope>NUCLEOTIDE SEQUENCE</scope>
    <source>
        <strain evidence="4">CCAP 11/70</strain>
    </source>
</reference>
<keyword evidence="2 3" id="KW-0342">GTP-binding</keyword>
<dbReference type="InterPro" id="IPR027417">
    <property type="entry name" value="P-loop_NTPase"/>
</dbReference>
<dbReference type="InterPro" id="IPR044612">
    <property type="entry name" value="ARL2/3"/>
</dbReference>
<protein>
    <submittedName>
        <fullName evidence="4">Uncharacterized protein</fullName>
    </submittedName>
</protein>
<evidence type="ECO:0000256" key="2">
    <source>
        <dbReference type="ARBA" id="ARBA00023134"/>
    </source>
</evidence>
<evidence type="ECO:0000256" key="3">
    <source>
        <dbReference type="PIRSR" id="PIRSR606689-1"/>
    </source>
</evidence>
<dbReference type="AlphaFoldDB" id="A0A835XFV9"/>
<name>A0A835XFV9_9CHLO</name>
<sequence length="282" mass="29913">MFDMSGNQRYYELWKHYYKDTTAIMFVLDAADPSRFGEADAVLQDLLRAEQLKRVPLLFLCNKTDLATAATPAEIALALHLPATSSRAFQLQATSALTGQGVREGMQWLLGQHCLKELRAVGSWEGSAGLQARAGSWGYGFGGVNGADAVEAGRLGGEKAVELGICFGGVNGASPSEAAEKAKELGYGFGGVNGASPSEACRRSNKAQGKASEGESAGVCALSGLTGKKGKLLCPNSGQHGPWLRWGNGGLALCSTCYKRNHCREARGHPELLDPGLKPRRR</sequence>